<dbReference type="Gene3D" id="3.30.1330.230">
    <property type="match status" value="1"/>
</dbReference>
<dbReference type="Proteomes" id="UP000598467">
    <property type="component" value="Unassembled WGS sequence"/>
</dbReference>
<evidence type="ECO:0000313" key="2">
    <source>
        <dbReference type="EMBL" id="MBD1548841.1"/>
    </source>
</evidence>
<name>A0A926S7P0_9HYPH</name>
<dbReference type="EMBL" id="JABFCZ010000026">
    <property type="protein sequence ID" value="MBD1548841.1"/>
    <property type="molecule type" value="Genomic_DNA"/>
</dbReference>
<sequence>MTADEGMMVRLLERLLNGRVNQRAGGADPAGDRAAAARLLEWGLAEEAGADICLPAGVSAETVSLFAGLIDTFDPILKRVALKDSPMHFCTGLVRLPSPWNPAPTEARLTIPAGGQGENPALAAISCLGEMAERISLFSKGPGDQRTFDKKNAFEDLPLGPVLGFSARQEKKFAELYPAVQAVLRNDRIDWNGLSGRRVWVTNLRDGRRGQIPAFGVLLGEREGAAGSVPRVASSSGAAVWSNREDAARRALHELVERDAFGRAWYNRLGITRVYRDDWDRILPENLAQYLIGRARSTCVMRVVSDLDVHVLAAASYRENGLGGCLGVAAAPTAAGAAFSAVAEMLQAEISLELSARAYEADRRRGDVQMPPGLAAAGTLRLSDELGLEDLPRTDPKALAQVYDEGDLERSCHARNIDLWQFDATRADLGIPCVKILSPQLCSWQPRFGKERLFIAKGAISKAERDVLELEFEKRPFPF</sequence>
<dbReference type="RefSeq" id="WP_190293522.1">
    <property type="nucleotide sequence ID" value="NZ_JABFCZ010000026.1"/>
</dbReference>
<dbReference type="InterPro" id="IPR003776">
    <property type="entry name" value="YcaO-like_dom"/>
</dbReference>
<reference evidence="2" key="1">
    <citation type="submission" date="2020-05" db="EMBL/GenBank/DDBJ databases">
        <title>Identification of trans-AT polyketide cluster in two marine bacteria, producers of a novel glutaramide-containing polyketide sesbanimide D and analogs.</title>
        <authorList>
            <person name="Kacar D."/>
            <person name="Rodriguez P."/>
            <person name="Canedo L."/>
            <person name="Gonzalez E."/>
            <person name="Galan B."/>
            <person name="De La Calle F."/>
            <person name="Garcia J.L."/>
        </authorList>
    </citation>
    <scope>NUCLEOTIDE SEQUENCE</scope>
    <source>
        <strain evidence="2">PHM038</strain>
    </source>
</reference>
<gene>
    <name evidence="2" type="ORF">HK439_21465</name>
</gene>
<dbReference type="PROSITE" id="PS51664">
    <property type="entry name" value="YCAO"/>
    <property type="match status" value="1"/>
</dbReference>
<evidence type="ECO:0000313" key="3">
    <source>
        <dbReference type="Proteomes" id="UP000598467"/>
    </source>
</evidence>
<organism evidence="2 3">
    <name type="scientific">Roseibium aggregatum</name>
    <dbReference type="NCBI Taxonomy" id="187304"/>
    <lineage>
        <taxon>Bacteria</taxon>
        <taxon>Pseudomonadati</taxon>
        <taxon>Pseudomonadota</taxon>
        <taxon>Alphaproteobacteria</taxon>
        <taxon>Hyphomicrobiales</taxon>
        <taxon>Stappiaceae</taxon>
        <taxon>Roseibium</taxon>
    </lineage>
</organism>
<dbReference type="Pfam" id="PF02624">
    <property type="entry name" value="YcaO"/>
    <property type="match status" value="1"/>
</dbReference>
<accession>A0A926S7P0</accession>
<proteinExistence type="predicted"/>
<protein>
    <submittedName>
        <fullName evidence="2">YcaO-like family protein</fullName>
    </submittedName>
</protein>
<dbReference type="PANTHER" id="PTHR37809">
    <property type="entry name" value="RIBOSOMAL PROTEIN S12 METHYLTHIOTRANSFERASE ACCESSORY FACTOR YCAO"/>
    <property type="match status" value="1"/>
</dbReference>
<dbReference type="Gene3D" id="3.30.160.660">
    <property type="match status" value="1"/>
</dbReference>
<dbReference type="Gene3D" id="3.30.40.250">
    <property type="match status" value="1"/>
</dbReference>
<comment type="caution">
    <text evidence="2">The sequence shown here is derived from an EMBL/GenBank/DDBJ whole genome shotgun (WGS) entry which is preliminary data.</text>
</comment>
<feature type="domain" description="YcaO" evidence="1">
    <location>
        <begin position="115"/>
        <end position="479"/>
    </location>
</feature>
<dbReference type="AlphaFoldDB" id="A0A926S7P0"/>
<dbReference type="PANTHER" id="PTHR37809:SF1">
    <property type="entry name" value="RIBOSOMAL PROTEIN S12 METHYLTHIOTRANSFERASE ACCESSORY FACTOR YCAO"/>
    <property type="match status" value="1"/>
</dbReference>
<evidence type="ECO:0000259" key="1">
    <source>
        <dbReference type="PROSITE" id="PS51664"/>
    </source>
</evidence>